<reference evidence="2" key="3">
    <citation type="submission" date="2021-01" db="EMBL/GenBank/DDBJ databases">
        <authorList>
            <consortium name="Genoscope - CEA"/>
            <person name="William W."/>
        </authorList>
    </citation>
    <scope>NUCLEOTIDE SEQUENCE</scope>
</reference>
<evidence type="ECO:0000256" key="1">
    <source>
        <dbReference type="SAM" id="SignalP"/>
    </source>
</evidence>
<proteinExistence type="predicted"/>
<dbReference type="EMBL" id="LK032220">
    <property type="protein sequence ID" value="CDY28468.1"/>
    <property type="molecule type" value="Genomic_DNA"/>
</dbReference>
<dbReference type="Gramene" id="CDY28468">
    <property type="protein sequence ID" value="CDY28468"/>
    <property type="gene ID" value="GSBRNA2T00040358001"/>
</dbReference>
<evidence type="ECO:0000313" key="4">
    <source>
        <dbReference type="Proteomes" id="UP000028999"/>
    </source>
</evidence>
<dbReference type="Proteomes" id="UP001295469">
    <property type="component" value="Chromosome C07"/>
</dbReference>
<organism evidence="3 4">
    <name type="scientific">Brassica napus</name>
    <name type="common">Rape</name>
    <dbReference type="NCBI Taxonomy" id="3708"/>
    <lineage>
        <taxon>Eukaryota</taxon>
        <taxon>Viridiplantae</taxon>
        <taxon>Streptophyta</taxon>
        <taxon>Embryophyta</taxon>
        <taxon>Tracheophyta</taxon>
        <taxon>Spermatophyta</taxon>
        <taxon>Magnoliopsida</taxon>
        <taxon>eudicotyledons</taxon>
        <taxon>Gunneridae</taxon>
        <taxon>Pentapetalae</taxon>
        <taxon>rosids</taxon>
        <taxon>malvids</taxon>
        <taxon>Brassicales</taxon>
        <taxon>Brassicaceae</taxon>
        <taxon>Brassiceae</taxon>
        <taxon>Brassica</taxon>
    </lineage>
</organism>
<dbReference type="AlphaFoldDB" id="A0A078GV17"/>
<dbReference type="PaxDb" id="3708-A0A078GV17"/>
<feature type="signal peptide" evidence="1">
    <location>
        <begin position="1"/>
        <end position="16"/>
    </location>
</feature>
<evidence type="ECO:0000313" key="3">
    <source>
        <dbReference type="EMBL" id="CDY28468.1"/>
    </source>
</evidence>
<dbReference type="Proteomes" id="UP000028999">
    <property type="component" value="Unassembled WGS sequence"/>
</dbReference>
<accession>A0A078GV17</accession>
<reference evidence="3 4" key="1">
    <citation type="journal article" date="2014" name="Science">
        <title>Plant genetics. Early allopolyploid evolution in the post-Neolithic Brassica napus oilseed genome.</title>
        <authorList>
            <person name="Chalhoub B."/>
            <person name="Denoeud F."/>
            <person name="Liu S."/>
            <person name="Parkin I.A."/>
            <person name="Tang H."/>
            <person name="Wang X."/>
            <person name="Chiquet J."/>
            <person name="Belcram H."/>
            <person name="Tong C."/>
            <person name="Samans B."/>
            <person name="Correa M."/>
            <person name="Da Silva C."/>
            <person name="Just J."/>
            <person name="Falentin C."/>
            <person name="Koh C.S."/>
            <person name="Le Clainche I."/>
            <person name="Bernard M."/>
            <person name="Bento P."/>
            <person name="Noel B."/>
            <person name="Labadie K."/>
            <person name="Alberti A."/>
            <person name="Charles M."/>
            <person name="Arnaud D."/>
            <person name="Guo H."/>
            <person name="Daviaud C."/>
            <person name="Alamery S."/>
            <person name="Jabbari K."/>
            <person name="Zhao M."/>
            <person name="Edger P.P."/>
            <person name="Chelaifa H."/>
            <person name="Tack D."/>
            <person name="Lassalle G."/>
            <person name="Mestiri I."/>
            <person name="Schnel N."/>
            <person name="Le Paslier M.C."/>
            <person name="Fan G."/>
            <person name="Renault V."/>
            <person name="Bayer P.E."/>
            <person name="Golicz A.A."/>
            <person name="Manoli S."/>
            <person name="Lee T.H."/>
            <person name="Thi V.H."/>
            <person name="Chalabi S."/>
            <person name="Hu Q."/>
            <person name="Fan C."/>
            <person name="Tollenaere R."/>
            <person name="Lu Y."/>
            <person name="Battail C."/>
            <person name="Shen J."/>
            <person name="Sidebottom C.H."/>
            <person name="Wang X."/>
            <person name="Canaguier A."/>
            <person name="Chauveau A."/>
            <person name="Berard A."/>
            <person name="Deniot G."/>
            <person name="Guan M."/>
            <person name="Liu Z."/>
            <person name="Sun F."/>
            <person name="Lim Y.P."/>
            <person name="Lyons E."/>
            <person name="Town C.D."/>
            <person name="Bancroft I."/>
            <person name="Wang X."/>
            <person name="Meng J."/>
            <person name="Ma J."/>
            <person name="Pires J.C."/>
            <person name="King G.J."/>
            <person name="Brunel D."/>
            <person name="Delourme R."/>
            <person name="Renard M."/>
            <person name="Aury J.M."/>
            <person name="Adams K.L."/>
            <person name="Batley J."/>
            <person name="Snowdon R.J."/>
            <person name="Tost J."/>
            <person name="Edwards D."/>
            <person name="Zhou Y."/>
            <person name="Hua W."/>
            <person name="Sharpe A.G."/>
            <person name="Paterson A.H."/>
            <person name="Guan C."/>
            <person name="Wincker P."/>
        </authorList>
    </citation>
    <scope>NUCLEOTIDE SEQUENCE [LARGE SCALE GENOMIC DNA]</scope>
    <source>
        <strain evidence="4">cv. Darmor-bzh</strain>
    </source>
</reference>
<sequence>MLIFLIFLVNICRNRLINTLAACKVHRGNHQRDVGGIPSWWQSAQLRVYQFTGHTILYQITVGAPAYIATEVLLQQEYDGKVCGHETNSSV</sequence>
<dbReference type="EMBL" id="HG994371">
    <property type="protein sequence ID" value="CAF1977089.1"/>
    <property type="molecule type" value="Genomic_DNA"/>
</dbReference>
<protein>
    <submittedName>
        <fullName evidence="2">(rape) hypothetical protein</fullName>
    </submittedName>
    <submittedName>
        <fullName evidence="3">BnaC07g12960D protein</fullName>
    </submittedName>
</protein>
<keyword evidence="1" id="KW-0732">Signal</keyword>
<feature type="chain" id="PRO_5040560587" evidence="1">
    <location>
        <begin position="17"/>
        <end position="91"/>
    </location>
</feature>
<reference evidence="3" key="2">
    <citation type="submission" date="2014-06" db="EMBL/GenBank/DDBJ databases">
        <authorList>
            <person name="Genoscope - CEA"/>
        </authorList>
    </citation>
    <scope>NUCLEOTIDE SEQUENCE</scope>
</reference>
<gene>
    <name evidence="3" type="primary">BnaC07g12960D</name>
    <name evidence="2" type="ORF">DARMORV10_C07P20190.1</name>
    <name evidence="3" type="ORF">GSBRNA2T00040358001</name>
</gene>
<evidence type="ECO:0000313" key="2">
    <source>
        <dbReference type="EMBL" id="CAF1977089.1"/>
    </source>
</evidence>
<name>A0A078GV17_BRANA</name>
<keyword evidence="4" id="KW-1185">Reference proteome</keyword>